<dbReference type="InterPro" id="IPR002692">
    <property type="entry name" value="S45"/>
</dbReference>
<evidence type="ECO:0000313" key="8">
    <source>
        <dbReference type="Proteomes" id="UP000530424"/>
    </source>
</evidence>
<dbReference type="SMART" id="SM01006">
    <property type="entry name" value="AlcB"/>
    <property type="match status" value="1"/>
</dbReference>
<dbReference type="UniPathway" id="UPA00011"/>
<reference evidence="7 8" key="1">
    <citation type="submission" date="2020-07" db="EMBL/GenBank/DDBJ databases">
        <title>Sequencing the genomes of 1000 actinobacteria strains.</title>
        <authorList>
            <person name="Klenk H.-P."/>
        </authorList>
    </citation>
    <scope>NUCLEOTIDE SEQUENCE [LARGE SCALE GENOMIC DNA]</scope>
    <source>
        <strain evidence="7 8">DSM 103833</strain>
    </source>
</reference>
<accession>A0A853BW87</accession>
<dbReference type="Gene3D" id="1.10.439.10">
    <property type="entry name" value="Penicillin Amidohydrolase, domain 1"/>
    <property type="match status" value="1"/>
</dbReference>
<keyword evidence="8" id="KW-1185">Reference proteome</keyword>
<evidence type="ECO:0000256" key="3">
    <source>
        <dbReference type="ARBA" id="ARBA00006586"/>
    </source>
</evidence>
<evidence type="ECO:0000259" key="6">
    <source>
        <dbReference type="SMART" id="SM01006"/>
    </source>
</evidence>
<comment type="function">
    <text evidence="1">Acyltransferase required for the direct transfer of medium- to long-chain fatty acyl moieties from a carrier protein (MbtL) on to the epsilon-amino group of lysine residue in the mycobactin core.</text>
</comment>
<comment type="pathway">
    <text evidence="2">Siderophore biosynthesis; mycobactin biosynthesis.</text>
</comment>
<gene>
    <name evidence="7" type="ORF">HNR19_000042</name>
</gene>
<dbReference type="SUPFAM" id="SSF56235">
    <property type="entry name" value="N-terminal nucleophile aminohydrolases (Ntn hydrolases)"/>
    <property type="match status" value="1"/>
</dbReference>
<dbReference type="GO" id="GO:0016746">
    <property type="term" value="F:acyltransferase activity"/>
    <property type="evidence" value="ECO:0007669"/>
    <property type="project" value="InterPro"/>
</dbReference>
<comment type="caution">
    <text evidence="7">The sequence shown here is derived from an EMBL/GenBank/DDBJ whole genome shotgun (WGS) entry which is preliminary data.</text>
</comment>
<evidence type="ECO:0000256" key="2">
    <source>
        <dbReference type="ARBA" id="ARBA00005102"/>
    </source>
</evidence>
<evidence type="ECO:0000256" key="1">
    <source>
        <dbReference type="ARBA" id="ARBA00003818"/>
    </source>
</evidence>
<dbReference type="AlphaFoldDB" id="A0A853BW87"/>
<dbReference type="Proteomes" id="UP000530424">
    <property type="component" value="Unassembled WGS sequence"/>
</dbReference>
<dbReference type="EMBL" id="JACCFP010000001">
    <property type="protein sequence ID" value="NYI99343.1"/>
    <property type="molecule type" value="Genomic_DNA"/>
</dbReference>
<dbReference type="SUPFAM" id="SSF55729">
    <property type="entry name" value="Acyl-CoA N-acyltransferases (Nat)"/>
    <property type="match status" value="1"/>
</dbReference>
<dbReference type="GO" id="GO:0016811">
    <property type="term" value="F:hydrolase activity, acting on carbon-nitrogen (but not peptide) bonds, in linear amides"/>
    <property type="evidence" value="ECO:0007669"/>
    <property type="project" value="InterPro"/>
</dbReference>
<dbReference type="Pfam" id="PF13523">
    <property type="entry name" value="Acetyltransf_8"/>
    <property type="match status" value="1"/>
</dbReference>
<feature type="domain" description="Acyltransferase MbtK/IucB-like conserved" evidence="6">
    <location>
        <begin position="630"/>
        <end position="677"/>
    </location>
</feature>
<comment type="similarity">
    <text evidence="3">Belongs to the peptidase S45 family.</text>
</comment>
<evidence type="ECO:0000256" key="4">
    <source>
        <dbReference type="ARBA" id="ARBA00020586"/>
    </source>
</evidence>
<dbReference type="PANTHER" id="PTHR34218">
    <property type="entry name" value="PEPTIDASE S45 PENICILLIN AMIDASE"/>
    <property type="match status" value="1"/>
</dbReference>
<keyword evidence="7" id="KW-0378">Hydrolase</keyword>
<dbReference type="InterPro" id="IPR023343">
    <property type="entry name" value="Penicillin_amidase_dom1"/>
</dbReference>
<dbReference type="Gene3D" id="3.40.630.30">
    <property type="match status" value="1"/>
</dbReference>
<dbReference type="RefSeq" id="WP_179666002.1">
    <property type="nucleotide sequence ID" value="NZ_JACCFP010000001.1"/>
</dbReference>
<dbReference type="GO" id="GO:0019290">
    <property type="term" value="P:siderophore biosynthetic process"/>
    <property type="evidence" value="ECO:0007669"/>
    <property type="project" value="InterPro"/>
</dbReference>
<dbReference type="InterPro" id="IPR029055">
    <property type="entry name" value="Ntn_hydrolases_N"/>
</dbReference>
<dbReference type="PANTHER" id="PTHR34218:SF4">
    <property type="entry name" value="ACYL-HOMOSERINE LACTONE ACYLASE QUIP"/>
    <property type="match status" value="1"/>
</dbReference>
<proteinExistence type="inferred from homology"/>
<organism evidence="7 8">
    <name type="scientific">Nocardioides thalensis</name>
    <dbReference type="NCBI Taxonomy" id="1914755"/>
    <lineage>
        <taxon>Bacteria</taxon>
        <taxon>Bacillati</taxon>
        <taxon>Actinomycetota</taxon>
        <taxon>Actinomycetes</taxon>
        <taxon>Propionibacteriales</taxon>
        <taxon>Nocardioidaceae</taxon>
        <taxon>Nocardioides</taxon>
    </lineage>
</organism>
<dbReference type="GO" id="GO:0017000">
    <property type="term" value="P:antibiotic biosynthetic process"/>
    <property type="evidence" value="ECO:0007669"/>
    <property type="project" value="InterPro"/>
</dbReference>
<evidence type="ECO:0000256" key="5">
    <source>
        <dbReference type="ARBA" id="ARBA00031122"/>
    </source>
</evidence>
<evidence type="ECO:0000313" key="7">
    <source>
        <dbReference type="EMBL" id="NYI99343.1"/>
    </source>
</evidence>
<dbReference type="InterPro" id="IPR019432">
    <property type="entry name" value="Acyltransferase_MbtK/IucB-like"/>
</dbReference>
<dbReference type="InterPro" id="IPR016181">
    <property type="entry name" value="Acyl_CoA_acyltransferase"/>
</dbReference>
<sequence>MITRDRWGIPTVTGASVLEVAHEQGRAIAEDRAWQLTVERHRAEGTCTELFGDAAAEWDELVGRADLVGTAQRAYAGLDDESRAFVDAHVAGLNEVLEEKWRPWTPLAVFLGQHVVFSAFPGKLWKHHVRSVVERNAARVGVADGEVDRWLGLLAVEGLPGGSNAVAVAGTLTQSGLPLIAGDPHRLLEAPGCYAQVRLVCTDPDDAFDVAGFCFPGVPGVQHFGRAAHSDGAVAWGITNAVADDEDVDPVTLEVRTPTRELGDAGFAALLPLLRSRAASDVVEAFGHWVSPVNNLLVADSAGGVEHHVVGRVPARDREGGWMGWVDPLPRRNGDVLVTANDRADASWAAIGSDFAPPHRAHRIAELVQDLADEGPIAASSLSWVLADVRQVAGASLLDTVAGLDPAALPEKARAARERVLAWAREMAVGSAEAALFAALREGVVDRIAEAPLLIGADACPHGDLLAPWFDLRARLRLCLPALLKAGRDGARPFGADPVAAVASALEDVAAADPGSWGQSHLAWPLTPHEQFGLEPPSGARPPAVALPGDDDCVFAARAAGGTGVAVHGPVARYVWDLSPSNDSLWVVPLGASGDPGSPHHHDQQATWAMGGQVRVHNPHLLTRGAVVVRPTDPYGDAAALHAWTTAERARFWGMRGLTVEEVAGIYSWIDAQPHLTANALEVDGEAVGILQTYDPFVDEIGRFYDRRPGDVGIHLLLDDGPARRGRTTEVVAAGLAFAAGIPGMRRLVFEPDARNQASVALLDRLGAERGPLVELKTSVSEKPAQFFFLGIEAVRRLVEREAASVPQ</sequence>
<dbReference type="Pfam" id="PF01804">
    <property type="entry name" value="Penicil_amidase"/>
    <property type="match status" value="2"/>
</dbReference>
<name>A0A853BW87_9ACTN</name>
<protein>
    <recommendedName>
        <fullName evidence="4">Lysine N-acyltransferase MbtK</fullName>
    </recommendedName>
    <alternativeName>
        <fullName evidence="5">Mycobactin synthase protein K</fullName>
    </alternativeName>
</protein>
<dbReference type="Gene3D" id="3.60.20.10">
    <property type="entry name" value="Glutamine Phosphoribosylpyrophosphate, subunit 1, domain 1"/>
    <property type="match status" value="2"/>
</dbReference>